<protein>
    <submittedName>
        <fullName evidence="1">Uncharacterized protein</fullName>
    </submittedName>
</protein>
<gene>
    <name evidence="1" type="ORF">O3W52_30075</name>
</gene>
<accession>A0ABT4KPR4</accession>
<name>A0ABT4KPR4_9HYPH</name>
<comment type="caution">
    <text evidence="1">The sequence shown here is derived from an EMBL/GenBank/DDBJ whole genome shotgun (WGS) entry which is preliminary data.</text>
</comment>
<organism evidence="1 2">
    <name type="scientific">Sinorhizobium psoraleae</name>
    <dbReference type="NCBI Taxonomy" id="520838"/>
    <lineage>
        <taxon>Bacteria</taxon>
        <taxon>Pseudomonadati</taxon>
        <taxon>Pseudomonadota</taxon>
        <taxon>Alphaproteobacteria</taxon>
        <taxon>Hyphomicrobiales</taxon>
        <taxon>Rhizobiaceae</taxon>
        <taxon>Sinorhizobium/Ensifer group</taxon>
        <taxon>Sinorhizobium</taxon>
    </lineage>
</organism>
<evidence type="ECO:0000313" key="2">
    <source>
        <dbReference type="Proteomes" id="UP001079430"/>
    </source>
</evidence>
<proteinExistence type="predicted"/>
<sequence>MQTRSVIEIVESGGRLPAELIVAGYWASQAGLVAFVLNGVTPQAINLVLDPIVTTLPLSIPGVLYIDISDRTRVREAVMCAEEIYGASKIFRHLTGCYGIAPSLVLSVAVAIPKLESRTLLSERGSRAPKIAEPEIAAAIHAPNRLGWRATDSIRRPCELLQTSGSTL</sequence>
<keyword evidence="2" id="KW-1185">Reference proteome</keyword>
<evidence type="ECO:0000313" key="1">
    <source>
        <dbReference type="EMBL" id="MCZ4093971.1"/>
    </source>
</evidence>
<reference evidence="1" key="1">
    <citation type="submission" date="2022-10" db="EMBL/GenBank/DDBJ databases">
        <title>Whole genome sequencing of three plant growth promoting bacteria isolated from Vachellia tortilis subsp. raddiana in Morocco.</title>
        <authorList>
            <person name="Hnini M."/>
            <person name="Zouagui R."/>
            <person name="Zouagui H."/>
            <person name="Chemao Elfihri M.-W."/>
            <person name="Ibrahimi A."/>
            <person name="Sbabou L."/>
            <person name="Aurag J."/>
        </authorList>
    </citation>
    <scope>NUCLEOTIDE SEQUENCE</scope>
    <source>
        <strain evidence="1">LMR678</strain>
    </source>
</reference>
<dbReference type="RefSeq" id="WP_269285903.1">
    <property type="nucleotide sequence ID" value="NZ_JAPVOI010000006.1"/>
</dbReference>
<dbReference type="Proteomes" id="UP001079430">
    <property type="component" value="Unassembled WGS sequence"/>
</dbReference>
<dbReference type="EMBL" id="JAPVOI010000006">
    <property type="protein sequence ID" value="MCZ4093971.1"/>
    <property type="molecule type" value="Genomic_DNA"/>
</dbReference>